<comment type="subcellular location">
    <subcellularLocation>
        <location evidence="2">Membrane</location>
    </subcellularLocation>
</comment>
<keyword evidence="8 11" id="KW-1133">Transmembrane helix</keyword>
<evidence type="ECO:0000256" key="11">
    <source>
        <dbReference type="SAM" id="Phobius"/>
    </source>
</evidence>
<evidence type="ECO:0000256" key="2">
    <source>
        <dbReference type="ARBA" id="ARBA00004370"/>
    </source>
</evidence>
<protein>
    <recommendedName>
        <fullName evidence="3">histidine kinase</fullName>
        <ecNumber evidence="3">2.7.13.3</ecNumber>
    </recommendedName>
</protein>
<evidence type="ECO:0000256" key="3">
    <source>
        <dbReference type="ARBA" id="ARBA00012438"/>
    </source>
</evidence>
<dbReference type="SUPFAM" id="SSF158472">
    <property type="entry name" value="HAMP domain-like"/>
    <property type="match status" value="1"/>
</dbReference>
<keyword evidence="4" id="KW-0597">Phosphoprotein</keyword>
<dbReference type="PRINTS" id="PR00344">
    <property type="entry name" value="BCTRLSENSOR"/>
</dbReference>
<dbReference type="EMBL" id="RCZK01000002">
    <property type="protein sequence ID" value="TPG14314.1"/>
    <property type="molecule type" value="Genomic_DNA"/>
</dbReference>
<evidence type="ECO:0000256" key="1">
    <source>
        <dbReference type="ARBA" id="ARBA00000085"/>
    </source>
</evidence>
<dbReference type="Gene3D" id="1.10.287.130">
    <property type="match status" value="1"/>
</dbReference>
<organism evidence="14 15">
    <name type="scientific">Sphingomonas oligophenolica</name>
    <dbReference type="NCBI Taxonomy" id="301154"/>
    <lineage>
        <taxon>Bacteria</taxon>
        <taxon>Pseudomonadati</taxon>
        <taxon>Pseudomonadota</taxon>
        <taxon>Alphaproteobacteria</taxon>
        <taxon>Sphingomonadales</taxon>
        <taxon>Sphingomonadaceae</taxon>
        <taxon>Sphingomonas</taxon>
    </lineage>
</organism>
<dbReference type="SMART" id="SM00387">
    <property type="entry name" value="HATPase_c"/>
    <property type="match status" value="1"/>
</dbReference>
<keyword evidence="15" id="KW-1185">Reference proteome</keyword>
<dbReference type="OrthoDB" id="9815202at2"/>
<feature type="transmembrane region" description="Helical" evidence="11">
    <location>
        <begin position="151"/>
        <end position="177"/>
    </location>
</feature>
<keyword evidence="10 11" id="KW-0472">Membrane</keyword>
<dbReference type="EC" id="2.7.13.3" evidence="3"/>
<evidence type="ECO:0000256" key="6">
    <source>
        <dbReference type="ARBA" id="ARBA00022692"/>
    </source>
</evidence>
<evidence type="ECO:0000256" key="5">
    <source>
        <dbReference type="ARBA" id="ARBA00022679"/>
    </source>
</evidence>
<feature type="domain" description="HAMP" evidence="13">
    <location>
        <begin position="175"/>
        <end position="228"/>
    </location>
</feature>
<dbReference type="RefSeq" id="WP_140867546.1">
    <property type="nucleotide sequence ID" value="NZ_RCZK01000002.1"/>
</dbReference>
<dbReference type="InterPro" id="IPR003594">
    <property type="entry name" value="HATPase_dom"/>
</dbReference>
<evidence type="ECO:0000259" key="12">
    <source>
        <dbReference type="PROSITE" id="PS50109"/>
    </source>
</evidence>
<dbReference type="InterPro" id="IPR036890">
    <property type="entry name" value="HATPase_C_sf"/>
</dbReference>
<dbReference type="Gene3D" id="3.30.565.10">
    <property type="entry name" value="Histidine kinase-like ATPase, C-terminal domain"/>
    <property type="match status" value="1"/>
</dbReference>
<dbReference type="GO" id="GO:0005886">
    <property type="term" value="C:plasma membrane"/>
    <property type="evidence" value="ECO:0007669"/>
    <property type="project" value="TreeGrafter"/>
</dbReference>
<dbReference type="Proteomes" id="UP000318413">
    <property type="component" value="Unassembled WGS sequence"/>
</dbReference>
<dbReference type="InterPro" id="IPR004358">
    <property type="entry name" value="Sig_transdc_His_kin-like_C"/>
</dbReference>
<evidence type="ECO:0000259" key="13">
    <source>
        <dbReference type="PROSITE" id="PS50885"/>
    </source>
</evidence>
<dbReference type="GO" id="GO:0000155">
    <property type="term" value="F:phosphorelay sensor kinase activity"/>
    <property type="evidence" value="ECO:0007669"/>
    <property type="project" value="InterPro"/>
</dbReference>
<keyword evidence="5" id="KW-0808">Transferase</keyword>
<dbReference type="InterPro" id="IPR003660">
    <property type="entry name" value="HAMP_dom"/>
</dbReference>
<dbReference type="InterPro" id="IPR005467">
    <property type="entry name" value="His_kinase_dom"/>
</dbReference>
<dbReference type="SUPFAM" id="SSF47384">
    <property type="entry name" value="Homodimeric domain of signal transducing histidine kinase"/>
    <property type="match status" value="1"/>
</dbReference>
<dbReference type="PROSITE" id="PS50885">
    <property type="entry name" value="HAMP"/>
    <property type="match status" value="1"/>
</dbReference>
<reference evidence="14 15" key="1">
    <citation type="journal article" date="2019" name="Environ. Microbiol.">
        <title>Species interactions and distinct microbial communities in high Arctic permafrost affected cryosols are associated with the CH4 and CO2 gas fluxes.</title>
        <authorList>
            <person name="Altshuler I."/>
            <person name="Hamel J."/>
            <person name="Turney S."/>
            <person name="Magnuson E."/>
            <person name="Levesque R."/>
            <person name="Greer C."/>
            <person name="Whyte L.G."/>
        </authorList>
    </citation>
    <scope>NUCLEOTIDE SEQUENCE [LARGE SCALE GENOMIC DNA]</scope>
    <source>
        <strain evidence="14 15">S5.1</strain>
    </source>
</reference>
<keyword evidence="9" id="KW-0902">Two-component regulatory system</keyword>
<dbReference type="PANTHER" id="PTHR45436">
    <property type="entry name" value="SENSOR HISTIDINE KINASE YKOH"/>
    <property type="match status" value="1"/>
</dbReference>
<keyword evidence="7" id="KW-0418">Kinase</keyword>
<dbReference type="SMART" id="SM00388">
    <property type="entry name" value="HisKA"/>
    <property type="match status" value="1"/>
</dbReference>
<dbReference type="InterPro" id="IPR050428">
    <property type="entry name" value="TCS_sensor_his_kinase"/>
</dbReference>
<dbReference type="CDD" id="cd06225">
    <property type="entry name" value="HAMP"/>
    <property type="match status" value="1"/>
</dbReference>
<feature type="transmembrane region" description="Helical" evidence="11">
    <location>
        <begin position="12"/>
        <end position="35"/>
    </location>
</feature>
<dbReference type="PANTHER" id="PTHR45436:SF8">
    <property type="entry name" value="HISTIDINE KINASE"/>
    <property type="match status" value="1"/>
</dbReference>
<name>A0A502CNT8_9SPHN</name>
<dbReference type="PROSITE" id="PS50109">
    <property type="entry name" value="HIS_KIN"/>
    <property type="match status" value="1"/>
</dbReference>
<dbReference type="Gene3D" id="6.10.340.10">
    <property type="match status" value="1"/>
</dbReference>
<sequence>MADLRRSAAYRIAFTYSAVFALAITLLGAVVYFAADAAFRAQQDAALAEETRALVRSYREEGLPDLLETILARETGGRVDNFGYALFDAGHRRIAGSLALRRPARGWGNVEFVDPVEGVDAARALTTAIGDGRTLVVAIDTEALERIDGTILALFGAALVLVLLFGTGGALALGGYLQRRLARISGTAQAIVAGDLARRIPVGARGDEFDELARSLNAMLDRIAQLLDSLRQVSSDVAHDLRTPLARLRAEIEAALDGPHAAQRGALEGALERSDELLSLFAAILRISEVEGGALARAFAPMDLSALANDLCDTYAPAVADGGRSLDCAIASGLTIHGDRELIAQAVINLLDNAQGHTPAGTSITVSLMAEGDMILLAVVDDGPGVAAKDRTRIVHRFVRLDSSRTRPGNGLGLNMVAAIAAVHRGTLSIDDDAPGLRATLRLPRIT</sequence>
<evidence type="ECO:0000313" key="15">
    <source>
        <dbReference type="Proteomes" id="UP000318413"/>
    </source>
</evidence>
<evidence type="ECO:0000256" key="9">
    <source>
        <dbReference type="ARBA" id="ARBA00023012"/>
    </source>
</evidence>
<dbReference type="Pfam" id="PF00672">
    <property type="entry name" value="HAMP"/>
    <property type="match status" value="1"/>
</dbReference>
<dbReference type="SMART" id="SM00304">
    <property type="entry name" value="HAMP"/>
    <property type="match status" value="1"/>
</dbReference>
<dbReference type="InterPro" id="IPR036097">
    <property type="entry name" value="HisK_dim/P_sf"/>
</dbReference>
<evidence type="ECO:0000256" key="7">
    <source>
        <dbReference type="ARBA" id="ARBA00022777"/>
    </source>
</evidence>
<proteinExistence type="predicted"/>
<accession>A0A502CNT8</accession>
<dbReference type="CDD" id="cd00082">
    <property type="entry name" value="HisKA"/>
    <property type="match status" value="1"/>
</dbReference>
<dbReference type="Pfam" id="PF02518">
    <property type="entry name" value="HATPase_c"/>
    <property type="match status" value="1"/>
</dbReference>
<evidence type="ECO:0000256" key="10">
    <source>
        <dbReference type="ARBA" id="ARBA00023136"/>
    </source>
</evidence>
<gene>
    <name evidence="14" type="ORF">EAH84_03085</name>
</gene>
<keyword evidence="6 11" id="KW-0812">Transmembrane</keyword>
<dbReference type="SUPFAM" id="SSF55874">
    <property type="entry name" value="ATPase domain of HSP90 chaperone/DNA topoisomerase II/histidine kinase"/>
    <property type="match status" value="1"/>
</dbReference>
<dbReference type="Pfam" id="PF00512">
    <property type="entry name" value="HisKA"/>
    <property type="match status" value="1"/>
</dbReference>
<evidence type="ECO:0000313" key="14">
    <source>
        <dbReference type="EMBL" id="TPG14314.1"/>
    </source>
</evidence>
<comment type="catalytic activity">
    <reaction evidence="1">
        <text>ATP + protein L-histidine = ADP + protein N-phospho-L-histidine.</text>
        <dbReference type="EC" id="2.7.13.3"/>
    </reaction>
</comment>
<evidence type="ECO:0000256" key="8">
    <source>
        <dbReference type="ARBA" id="ARBA00022989"/>
    </source>
</evidence>
<dbReference type="InterPro" id="IPR003661">
    <property type="entry name" value="HisK_dim/P_dom"/>
</dbReference>
<comment type="caution">
    <text evidence="14">The sequence shown here is derived from an EMBL/GenBank/DDBJ whole genome shotgun (WGS) entry which is preliminary data.</text>
</comment>
<dbReference type="AlphaFoldDB" id="A0A502CNT8"/>
<feature type="domain" description="Histidine kinase" evidence="12">
    <location>
        <begin position="236"/>
        <end position="447"/>
    </location>
</feature>
<evidence type="ECO:0000256" key="4">
    <source>
        <dbReference type="ARBA" id="ARBA00022553"/>
    </source>
</evidence>
<dbReference type="CDD" id="cd00075">
    <property type="entry name" value="HATPase"/>
    <property type="match status" value="1"/>
</dbReference>